<comment type="caution">
    <text evidence="12">The sequence shown here is derived from an EMBL/GenBank/DDBJ whole genome shotgun (WGS) entry which is preliminary data.</text>
</comment>
<dbReference type="Gene3D" id="3.30.1490.20">
    <property type="entry name" value="ATP-grasp fold, A domain"/>
    <property type="match status" value="1"/>
</dbReference>
<dbReference type="PANTHER" id="PTHR23132:SF23">
    <property type="entry name" value="D-ALANINE--D-ALANINE LIGASE B"/>
    <property type="match status" value="1"/>
</dbReference>
<feature type="domain" description="ATP-grasp" evidence="11">
    <location>
        <begin position="111"/>
        <end position="318"/>
    </location>
</feature>
<dbReference type="Pfam" id="PF01820">
    <property type="entry name" value="Dala_Dala_lig_N"/>
    <property type="match status" value="1"/>
</dbReference>
<organism evidence="12 13">
    <name type="scientific">Candidatus Kaiserbacteria bacterium RIFCSPHIGHO2_02_FULL_49_16</name>
    <dbReference type="NCBI Taxonomy" id="1798490"/>
    <lineage>
        <taxon>Bacteria</taxon>
        <taxon>Candidatus Kaiseribacteriota</taxon>
    </lineage>
</organism>
<keyword evidence="7" id="KW-0133">Cell shape</keyword>
<dbReference type="GO" id="GO:0005524">
    <property type="term" value="F:ATP binding"/>
    <property type="evidence" value="ECO:0007669"/>
    <property type="project" value="UniProtKB-UniRule"/>
</dbReference>
<dbReference type="EMBL" id="MFLD01000046">
    <property type="protein sequence ID" value="OGG58003.1"/>
    <property type="molecule type" value="Genomic_DNA"/>
</dbReference>
<dbReference type="GO" id="GO:0008360">
    <property type="term" value="P:regulation of cell shape"/>
    <property type="evidence" value="ECO:0007669"/>
    <property type="project" value="UniProtKB-KW"/>
</dbReference>
<dbReference type="PANTHER" id="PTHR23132">
    <property type="entry name" value="D-ALANINE--D-ALANINE LIGASE"/>
    <property type="match status" value="1"/>
</dbReference>
<dbReference type="InterPro" id="IPR011095">
    <property type="entry name" value="Dala_Dala_lig_C"/>
</dbReference>
<dbReference type="InterPro" id="IPR000291">
    <property type="entry name" value="D-Ala_lig_Van_CS"/>
</dbReference>
<dbReference type="GO" id="GO:0046872">
    <property type="term" value="F:metal ion binding"/>
    <property type="evidence" value="ECO:0007669"/>
    <property type="project" value="InterPro"/>
</dbReference>
<comment type="subcellular location">
    <subcellularLocation>
        <location evidence="1">Cytoplasm</location>
    </subcellularLocation>
</comment>
<evidence type="ECO:0000259" key="11">
    <source>
        <dbReference type="PROSITE" id="PS50975"/>
    </source>
</evidence>
<dbReference type="GO" id="GO:0005737">
    <property type="term" value="C:cytoplasm"/>
    <property type="evidence" value="ECO:0007669"/>
    <property type="project" value="UniProtKB-SubCell"/>
</dbReference>
<dbReference type="Pfam" id="PF07478">
    <property type="entry name" value="Dala_Dala_lig_C"/>
    <property type="match status" value="1"/>
</dbReference>
<name>A0A1F6D969_9BACT</name>
<dbReference type="PROSITE" id="PS00844">
    <property type="entry name" value="DALA_DALA_LIGASE_2"/>
    <property type="match status" value="1"/>
</dbReference>
<keyword evidence="5 10" id="KW-0547">Nucleotide-binding</keyword>
<dbReference type="SUPFAM" id="SSF52440">
    <property type="entry name" value="PreATP-grasp domain"/>
    <property type="match status" value="1"/>
</dbReference>
<keyword evidence="9" id="KW-0961">Cell wall biogenesis/degradation</keyword>
<dbReference type="SUPFAM" id="SSF56059">
    <property type="entry name" value="Glutathione synthetase ATP-binding domain-like"/>
    <property type="match status" value="1"/>
</dbReference>
<dbReference type="Proteomes" id="UP000178042">
    <property type="component" value="Unassembled WGS sequence"/>
</dbReference>
<evidence type="ECO:0000256" key="5">
    <source>
        <dbReference type="ARBA" id="ARBA00022741"/>
    </source>
</evidence>
<evidence type="ECO:0000256" key="6">
    <source>
        <dbReference type="ARBA" id="ARBA00022840"/>
    </source>
</evidence>
<sequence>MVRTIIGVLRGGTSNEYNLSLKTGAEMLASLPEDKYDTRDIFIGRDGMWHLRGLPVEAPRALAQIDVVLNGLHGGVGEDGTVQRVLDMSGVAYAGSRARGAGLSLNKVQAREVLQRAGIRMPRAVSFTIGNQINTGDMAQAVFSQFGPPYIIKPQSEGASYGIRIAENLIELPDAIGDVLDEFASVLIEEFVRGEQVSAGVIEDFRGQELYALPPLHVLLPSGSRMIGYDTHEKALANHSCPSNFTRSEKQAIENMARRAHRALGLSHFSRADIILTRRGPYLLEVNALPGLYGGASLPTMLDAVGSSTKEYIEHSIALARR</sequence>
<gene>
    <name evidence="12" type="ORF">A3C86_02325</name>
</gene>
<evidence type="ECO:0000313" key="13">
    <source>
        <dbReference type="Proteomes" id="UP000178042"/>
    </source>
</evidence>
<evidence type="ECO:0000256" key="10">
    <source>
        <dbReference type="PROSITE-ProRule" id="PRU00409"/>
    </source>
</evidence>
<comment type="similarity">
    <text evidence="2">Belongs to the D-alanine--D-alanine ligase family.</text>
</comment>
<dbReference type="InterPro" id="IPR013815">
    <property type="entry name" value="ATP_grasp_subdomain_1"/>
</dbReference>
<dbReference type="Gene3D" id="3.40.50.20">
    <property type="match status" value="1"/>
</dbReference>
<dbReference type="AlphaFoldDB" id="A0A1F6D969"/>
<dbReference type="InterPro" id="IPR011127">
    <property type="entry name" value="Dala_Dala_lig_N"/>
</dbReference>
<accession>A0A1F6D969</accession>
<evidence type="ECO:0000256" key="8">
    <source>
        <dbReference type="ARBA" id="ARBA00022984"/>
    </source>
</evidence>
<evidence type="ECO:0000256" key="7">
    <source>
        <dbReference type="ARBA" id="ARBA00022960"/>
    </source>
</evidence>
<reference evidence="12 13" key="1">
    <citation type="journal article" date="2016" name="Nat. Commun.">
        <title>Thousands of microbial genomes shed light on interconnected biogeochemical processes in an aquifer system.</title>
        <authorList>
            <person name="Anantharaman K."/>
            <person name="Brown C.T."/>
            <person name="Hug L.A."/>
            <person name="Sharon I."/>
            <person name="Castelle C.J."/>
            <person name="Probst A.J."/>
            <person name="Thomas B.C."/>
            <person name="Singh A."/>
            <person name="Wilkins M.J."/>
            <person name="Karaoz U."/>
            <person name="Brodie E.L."/>
            <person name="Williams K.H."/>
            <person name="Hubbard S.S."/>
            <person name="Banfield J.F."/>
        </authorList>
    </citation>
    <scope>NUCLEOTIDE SEQUENCE [LARGE SCALE GENOMIC DNA]</scope>
</reference>
<keyword evidence="8" id="KW-0573">Peptidoglycan synthesis</keyword>
<evidence type="ECO:0000256" key="4">
    <source>
        <dbReference type="ARBA" id="ARBA00022598"/>
    </source>
</evidence>
<dbReference type="InterPro" id="IPR016185">
    <property type="entry name" value="PreATP-grasp_dom_sf"/>
</dbReference>
<proteinExistence type="inferred from homology"/>
<evidence type="ECO:0000256" key="3">
    <source>
        <dbReference type="ARBA" id="ARBA00022490"/>
    </source>
</evidence>
<protein>
    <recommendedName>
        <fullName evidence="11">ATP-grasp domain-containing protein</fullName>
    </recommendedName>
</protein>
<keyword evidence="4" id="KW-0436">Ligase</keyword>
<evidence type="ECO:0000256" key="2">
    <source>
        <dbReference type="ARBA" id="ARBA00010871"/>
    </source>
</evidence>
<evidence type="ECO:0000256" key="9">
    <source>
        <dbReference type="ARBA" id="ARBA00023316"/>
    </source>
</evidence>
<dbReference type="GO" id="GO:0009252">
    <property type="term" value="P:peptidoglycan biosynthetic process"/>
    <property type="evidence" value="ECO:0007669"/>
    <property type="project" value="UniProtKB-KW"/>
</dbReference>
<dbReference type="GO" id="GO:0071555">
    <property type="term" value="P:cell wall organization"/>
    <property type="evidence" value="ECO:0007669"/>
    <property type="project" value="UniProtKB-KW"/>
</dbReference>
<dbReference type="Gene3D" id="3.30.470.20">
    <property type="entry name" value="ATP-grasp fold, B domain"/>
    <property type="match status" value="1"/>
</dbReference>
<evidence type="ECO:0000313" key="12">
    <source>
        <dbReference type="EMBL" id="OGG58003.1"/>
    </source>
</evidence>
<dbReference type="PROSITE" id="PS50975">
    <property type="entry name" value="ATP_GRASP"/>
    <property type="match status" value="1"/>
</dbReference>
<keyword evidence="3" id="KW-0963">Cytoplasm</keyword>
<evidence type="ECO:0000256" key="1">
    <source>
        <dbReference type="ARBA" id="ARBA00004496"/>
    </source>
</evidence>
<dbReference type="InterPro" id="IPR011761">
    <property type="entry name" value="ATP-grasp"/>
</dbReference>
<dbReference type="GO" id="GO:0008716">
    <property type="term" value="F:D-alanine-D-alanine ligase activity"/>
    <property type="evidence" value="ECO:0007669"/>
    <property type="project" value="InterPro"/>
</dbReference>
<keyword evidence="6 10" id="KW-0067">ATP-binding</keyword>
<dbReference type="SMART" id="SM01209">
    <property type="entry name" value="GARS_A"/>
    <property type="match status" value="1"/>
</dbReference>